<organism evidence="3">
    <name type="scientific">marine sediment metagenome</name>
    <dbReference type="NCBI Taxonomy" id="412755"/>
    <lineage>
        <taxon>unclassified sequences</taxon>
        <taxon>metagenomes</taxon>
        <taxon>ecological metagenomes</taxon>
    </lineage>
</organism>
<dbReference type="AlphaFoldDB" id="X1W0G7"/>
<dbReference type="GO" id="GO:0005975">
    <property type="term" value="P:carbohydrate metabolic process"/>
    <property type="evidence" value="ECO:0007669"/>
    <property type="project" value="InterPro"/>
</dbReference>
<dbReference type="InterPro" id="IPR000322">
    <property type="entry name" value="Glyco_hydro_31_TIM"/>
</dbReference>
<feature type="non-terminal residue" evidence="3">
    <location>
        <position position="1"/>
    </location>
</feature>
<sequence length="208" mass="24385">LVSTRGYGFIWNNPSIGRAELVKNHTLWHVEAGRQIDYLVIAGDTTKEILKKYTDLTGKPALLPLWALGFWQCKLRYRTQKELLESAREHKRKGLPLSVIVVDFFHWPNQGDWKFDPRFFPDPQAMVKELEEMGVRLMVSIWPTVDVHSENYKEMAKKGLLVRTEKGIPAIYTFRGITTYCDATHPEARKFIWEKAKENYYKYGIKMF</sequence>
<dbReference type="Pfam" id="PF01055">
    <property type="entry name" value="Glyco_hydro_31_2nd"/>
    <property type="match status" value="1"/>
</dbReference>
<dbReference type="PANTHER" id="PTHR43863">
    <property type="entry name" value="HYDROLASE, PUTATIVE (AFU_ORTHOLOGUE AFUA_1G03140)-RELATED"/>
    <property type="match status" value="1"/>
</dbReference>
<comment type="similarity">
    <text evidence="1">Belongs to the glycosyl hydrolase 31 family.</text>
</comment>
<evidence type="ECO:0000259" key="2">
    <source>
        <dbReference type="Pfam" id="PF01055"/>
    </source>
</evidence>
<comment type="caution">
    <text evidence="3">The sequence shown here is derived from an EMBL/GenBank/DDBJ whole genome shotgun (WGS) entry which is preliminary data.</text>
</comment>
<reference evidence="3" key="1">
    <citation type="journal article" date="2014" name="Front. Microbiol.">
        <title>High frequency of phylogenetically diverse reductive dehalogenase-homologous genes in deep subseafloor sedimentary metagenomes.</title>
        <authorList>
            <person name="Kawai M."/>
            <person name="Futagami T."/>
            <person name="Toyoda A."/>
            <person name="Takaki Y."/>
            <person name="Nishi S."/>
            <person name="Hori S."/>
            <person name="Arai W."/>
            <person name="Tsubouchi T."/>
            <person name="Morono Y."/>
            <person name="Uchiyama I."/>
            <person name="Ito T."/>
            <person name="Fujiyama A."/>
            <person name="Inagaki F."/>
            <person name="Takami H."/>
        </authorList>
    </citation>
    <scope>NUCLEOTIDE SEQUENCE</scope>
    <source>
        <strain evidence="3">Expedition CK06-06</strain>
    </source>
</reference>
<feature type="non-terminal residue" evidence="3">
    <location>
        <position position="208"/>
    </location>
</feature>
<dbReference type="InterPro" id="IPR051816">
    <property type="entry name" value="Glycosyl_Hydrolase_31"/>
</dbReference>
<dbReference type="CDD" id="cd14752">
    <property type="entry name" value="GH31_N"/>
    <property type="match status" value="1"/>
</dbReference>
<dbReference type="GO" id="GO:0030246">
    <property type="term" value="F:carbohydrate binding"/>
    <property type="evidence" value="ECO:0007669"/>
    <property type="project" value="InterPro"/>
</dbReference>
<evidence type="ECO:0000313" key="3">
    <source>
        <dbReference type="EMBL" id="GAJ20175.1"/>
    </source>
</evidence>
<dbReference type="GO" id="GO:0004553">
    <property type="term" value="F:hydrolase activity, hydrolyzing O-glycosyl compounds"/>
    <property type="evidence" value="ECO:0007669"/>
    <property type="project" value="InterPro"/>
</dbReference>
<feature type="domain" description="Glycoside hydrolase family 31 TIM barrel" evidence="2">
    <location>
        <begin position="60"/>
        <end position="207"/>
    </location>
</feature>
<dbReference type="EMBL" id="BARW01036736">
    <property type="protein sequence ID" value="GAJ20175.1"/>
    <property type="molecule type" value="Genomic_DNA"/>
</dbReference>
<dbReference type="SUPFAM" id="SSF51445">
    <property type="entry name" value="(Trans)glycosidases"/>
    <property type="match status" value="1"/>
</dbReference>
<proteinExistence type="inferred from homology"/>
<name>X1W0G7_9ZZZZ</name>
<evidence type="ECO:0000256" key="1">
    <source>
        <dbReference type="ARBA" id="ARBA00007806"/>
    </source>
</evidence>
<dbReference type="InterPro" id="IPR011013">
    <property type="entry name" value="Gal_mutarotase_sf_dom"/>
</dbReference>
<protein>
    <recommendedName>
        <fullName evidence="2">Glycoside hydrolase family 31 TIM barrel domain-containing protein</fullName>
    </recommendedName>
</protein>
<dbReference type="Gene3D" id="2.60.40.1760">
    <property type="entry name" value="glycosyl hydrolase (family 31)"/>
    <property type="match status" value="1"/>
</dbReference>
<accession>X1W0G7</accession>
<dbReference type="InterPro" id="IPR017853">
    <property type="entry name" value="GH"/>
</dbReference>
<dbReference type="PANTHER" id="PTHR43863:SF2">
    <property type="entry name" value="MALTASE-GLUCOAMYLASE"/>
    <property type="match status" value="1"/>
</dbReference>
<dbReference type="Gene3D" id="3.20.20.80">
    <property type="entry name" value="Glycosidases"/>
    <property type="match status" value="1"/>
</dbReference>
<gene>
    <name evidence="3" type="ORF">S12H4_56935</name>
</gene>
<dbReference type="SUPFAM" id="SSF74650">
    <property type="entry name" value="Galactose mutarotase-like"/>
    <property type="match status" value="1"/>
</dbReference>